<name>A0ABN7VGP4_GIGMA</name>
<dbReference type="PROSITE" id="PS00028">
    <property type="entry name" value="ZINC_FINGER_C2H2_1"/>
    <property type="match status" value="1"/>
</dbReference>
<gene>
    <name evidence="3" type="ORF">GMARGA_LOCUS18401</name>
</gene>
<feature type="domain" description="C2H2-type" evidence="2">
    <location>
        <begin position="42"/>
        <end position="70"/>
    </location>
</feature>
<accession>A0ABN7VGP4</accession>
<keyword evidence="1" id="KW-0862">Zinc</keyword>
<evidence type="ECO:0000313" key="3">
    <source>
        <dbReference type="EMBL" id="CAG8769890.1"/>
    </source>
</evidence>
<evidence type="ECO:0000313" key="4">
    <source>
        <dbReference type="Proteomes" id="UP000789901"/>
    </source>
</evidence>
<keyword evidence="4" id="KW-1185">Reference proteome</keyword>
<organism evidence="3 4">
    <name type="scientific">Gigaspora margarita</name>
    <dbReference type="NCBI Taxonomy" id="4874"/>
    <lineage>
        <taxon>Eukaryota</taxon>
        <taxon>Fungi</taxon>
        <taxon>Fungi incertae sedis</taxon>
        <taxon>Mucoromycota</taxon>
        <taxon>Glomeromycotina</taxon>
        <taxon>Glomeromycetes</taxon>
        <taxon>Diversisporales</taxon>
        <taxon>Gigasporaceae</taxon>
        <taxon>Gigaspora</taxon>
    </lineage>
</organism>
<keyword evidence="1" id="KW-0863">Zinc-finger</keyword>
<evidence type="ECO:0000256" key="1">
    <source>
        <dbReference type="PROSITE-ProRule" id="PRU00042"/>
    </source>
</evidence>
<proteinExistence type="predicted"/>
<dbReference type="EMBL" id="CAJVQB010014662">
    <property type="protein sequence ID" value="CAG8769890.1"/>
    <property type="molecule type" value="Genomic_DNA"/>
</dbReference>
<reference evidence="3 4" key="1">
    <citation type="submission" date="2021-06" db="EMBL/GenBank/DDBJ databases">
        <authorList>
            <person name="Kallberg Y."/>
            <person name="Tangrot J."/>
            <person name="Rosling A."/>
        </authorList>
    </citation>
    <scope>NUCLEOTIDE SEQUENCE [LARGE SCALE GENOMIC DNA]</scope>
    <source>
        <strain evidence="3 4">120-4 pot B 10/14</strain>
    </source>
</reference>
<sequence length="104" mass="12196">MYTLEQRLNFQKECYDSYADLLKLPAYDAYCPFIPPEMHHHLCCTVCEKYFPMLKMITTHKKSEHKKHKEYKCTMLSNSLNDFSLNLTSSTPEISSCDSLSNDE</sequence>
<comment type="caution">
    <text evidence="3">The sequence shown here is derived from an EMBL/GenBank/DDBJ whole genome shotgun (WGS) entry which is preliminary data.</text>
</comment>
<dbReference type="Proteomes" id="UP000789901">
    <property type="component" value="Unassembled WGS sequence"/>
</dbReference>
<keyword evidence="1" id="KW-0479">Metal-binding</keyword>
<evidence type="ECO:0000259" key="2">
    <source>
        <dbReference type="PROSITE" id="PS50157"/>
    </source>
</evidence>
<protein>
    <submittedName>
        <fullName evidence="3">30898_t:CDS:1</fullName>
    </submittedName>
</protein>
<dbReference type="InterPro" id="IPR013087">
    <property type="entry name" value="Znf_C2H2_type"/>
</dbReference>
<dbReference type="PROSITE" id="PS50157">
    <property type="entry name" value="ZINC_FINGER_C2H2_2"/>
    <property type="match status" value="1"/>
</dbReference>